<gene>
    <name evidence="2" type="ORF">C8E97_0129</name>
</gene>
<feature type="region of interest" description="Disordered" evidence="1">
    <location>
        <begin position="108"/>
        <end position="141"/>
    </location>
</feature>
<evidence type="ECO:0000313" key="2">
    <source>
        <dbReference type="EMBL" id="RKT51649.1"/>
    </source>
</evidence>
<dbReference type="EMBL" id="RBXO01000001">
    <property type="protein sequence ID" value="RKT51649.1"/>
    <property type="molecule type" value="Genomic_DNA"/>
</dbReference>
<dbReference type="Proteomes" id="UP000282084">
    <property type="component" value="Unassembled WGS sequence"/>
</dbReference>
<evidence type="ECO:0000256" key="1">
    <source>
        <dbReference type="SAM" id="MobiDB-lite"/>
    </source>
</evidence>
<dbReference type="RefSeq" id="WP_121000627.1">
    <property type="nucleotide sequence ID" value="NZ_RBXO01000001.1"/>
</dbReference>
<reference evidence="2 3" key="1">
    <citation type="submission" date="2018-10" db="EMBL/GenBank/DDBJ databases">
        <title>Sequencing the genomes of 1000 actinobacteria strains.</title>
        <authorList>
            <person name="Klenk H.-P."/>
        </authorList>
    </citation>
    <scope>NUCLEOTIDE SEQUENCE [LARGE SCALE GENOMIC DNA]</scope>
    <source>
        <strain evidence="2 3">DSM 43800</strain>
    </source>
</reference>
<keyword evidence="3" id="KW-1185">Reference proteome</keyword>
<dbReference type="OrthoDB" id="3700158at2"/>
<dbReference type="AlphaFoldDB" id="A0A495VQG6"/>
<protein>
    <submittedName>
        <fullName evidence="2">Uncharacterized protein</fullName>
    </submittedName>
</protein>
<organism evidence="2 3">
    <name type="scientific">Saccharothrix australiensis</name>
    <dbReference type="NCBI Taxonomy" id="2072"/>
    <lineage>
        <taxon>Bacteria</taxon>
        <taxon>Bacillati</taxon>
        <taxon>Actinomycetota</taxon>
        <taxon>Actinomycetes</taxon>
        <taxon>Pseudonocardiales</taxon>
        <taxon>Pseudonocardiaceae</taxon>
        <taxon>Saccharothrix</taxon>
    </lineage>
</organism>
<evidence type="ECO:0000313" key="3">
    <source>
        <dbReference type="Proteomes" id="UP000282084"/>
    </source>
</evidence>
<name>A0A495VQG6_9PSEU</name>
<accession>A0A495VQG6</accession>
<sequence length="141" mass="15542">MTFPYDRARLEALVAEVDKRMSDAERVSREAAGVQLRTKGLSEADYAEISRYASGPGAPRELRDLARRVEAGELTWQDVASGERAGDEGVQRALQAGVPELQRAYRALQEGHDPEDVAAAGNPRRGRDDDDEPGQFTEDAW</sequence>
<proteinExistence type="predicted"/>
<comment type="caution">
    <text evidence="2">The sequence shown here is derived from an EMBL/GenBank/DDBJ whole genome shotgun (WGS) entry which is preliminary data.</text>
</comment>